<accession>A0ABC8QYX5</accession>
<sequence>MKLNGEISYNTDGEEDEILNEVNSHKFPIGFVSPQPPKLIVGYALTSKKKKSFLQPKLVALARNKGILFVGIDLNRSLSDQGPFDVVLHKLLGQEWFQIIQDYRQKHPEVTVLDPPDAIGRINNRQSMLEHVANLNLPYCYGKVGVPRQLVIRKDPSSIPDAVTKAGLRLPLVAKPLILDGSAKSHQLCLAYDQFSLTKLEPPLVLQEFVNHGGVLFKVYIVGEAIKVVRRFSLPDVCKQELTKIAGVFPFPRVSGAAASADDVDLDHVAELPPRPLLESLARELRHRLGLRLFNIDIIRENGIGDLYYVIDINYFPGYGKMPEYEHMFTDFLLSLCRTSTKSDLLHEGVLDAKSVLITFSCGSGRNRELSRIWLSKLLESRIQEEHIAPLCLRLTGKGLLAFVSVRSSITSLSWENSFFHISPDPHH</sequence>
<keyword evidence="4" id="KW-0808">Transferase</keyword>
<evidence type="ECO:0000256" key="2">
    <source>
        <dbReference type="ARBA" id="ARBA00009601"/>
    </source>
</evidence>
<comment type="cofactor">
    <cofactor evidence="1">
        <name>Mg(2+)</name>
        <dbReference type="ChEBI" id="CHEBI:18420"/>
    </cofactor>
</comment>
<dbReference type="GO" id="GO:0005524">
    <property type="term" value="F:ATP binding"/>
    <property type="evidence" value="ECO:0007669"/>
    <property type="project" value="UniProtKB-KW"/>
</dbReference>
<protein>
    <recommendedName>
        <fullName evidence="14">Inositol-tetrakisphosphate 1-kinase</fullName>
    </recommendedName>
</protein>
<evidence type="ECO:0000256" key="5">
    <source>
        <dbReference type="ARBA" id="ARBA00022723"/>
    </source>
</evidence>
<dbReference type="GO" id="GO:0052725">
    <property type="term" value="F:inositol-1,3,4-trisphosphate 6-kinase activity"/>
    <property type="evidence" value="ECO:0007669"/>
    <property type="project" value="UniProtKB-ARBA"/>
</dbReference>
<evidence type="ECO:0000256" key="4">
    <source>
        <dbReference type="ARBA" id="ARBA00022679"/>
    </source>
</evidence>
<keyword evidence="13" id="KW-1185">Reference proteome</keyword>
<feature type="domain" description="Inositol 1,3,4-trisphosphate 5/6-kinase ATP-grasp" evidence="10">
    <location>
        <begin position="142"/>
        <end position="334"/>
    </location>
</feature>
<dbReference type="Pfam" id="PF05770">
    <property type="entry name" value="Ins134_P3_kin"/>
    <property type="match status" value="1"/>
</dbReference>
<keyword evidence="8" id="KW-0067">ATP-binding</keyword>
<evidence type="ECO:0000256" key="3">
    <source>
        <dbReference type="ARBA" id="ARBA00011245"/>
    </source>
</evidence>
<dbReference type="Gene3D" id="3.30.470.20">
    <property type="entry name" value="ATP-grasp fold, B domain"/>
    <property type="match status" value="1"/>
</dbReference>
<keyword evidence="7" id="KW-0418">Kinase</keyword>
<gene>
    <name evidence="12" type="ORF">ILEXP_LOCUS4981</name>
</gene>
<dbReference type="AlphaFoldDB" id="A0ABC8QYX5"/>
<evidence type="ECO:0000313" key="13">
    <source>
        <dbReference type="Proteomes" id="UP001642360"/>
    </source>
</evidence>
<evidence type="ECO:0000256" key="9">
    <source>
        <dbReference type="ARBA" id="ARBA00022842"/>
    </source>
</evidence>
<evidence type="ECO:0000259" key="10">
    <source>
        <dbReference type="Pfam" id="PF05770"/>
    </source>
</evidence>
<comment type="similarity">
    <text evidence="2">Belongs to the ITPK1 family.</text>
</comment>
<keyword evidence="9" id="KW-0460">Magnesium</keyword>
<dbReference type="SUPFAM" id="SSF56059">
    <property type="entry name" value="Glutathione synthetase ATP-binding domain-like"/>
    <property type="match status" value="1"/>
</dbReference>
<feature type="domain" description="Inositol-tetrakisphosphate 1-kinase N-terminal" evidence="11">
    <location>
        <begin position="40"/>
        <end position="119"/>
    </location>
</feature>
<comment type="subunit">
    <text evidence="3">Monomer.</text>
</comment>
<dbReference type="Proteomes" id="UP001642360">
    <property type="component" value="Unassembled WGS sequence"/>
</dbReference>
<dbReference type="InterPro" id="IPR040464">
    <property type="entry name" value="InsP(3)kin_ATP-grasp"/>
</dbReference>
<dbReference type="PANTHER" id="PTHR14217:SF19">
    <property type="entry name" value="INOSITOL-TETRAKISPHOSPHATE 1-KINASE 2"/>
    <property type="match status" value="1"/>
</dbReference>
<evidence type="ECO:0000256" key="7">
    <source>
        <dbReference type="ARBA" id="ARBA00022777"/>
    </source>
</evidence>
<comment type="caution">
    <text evidence="12">The sequence shown here is derived from an EMBL/GenBank/DDBJ whole genome shotgun (WGS) entry which is preliminary data.</text>
</comment>
<proteinExistence type="inferred from homology"/>
<dbReference type="EMBL" id="CAUOFW020000845">
    <property type="protein sequence ID" value="CAK9137929.1"/>
    <property type="molecule type" value="Genomic_DNA"/>
</dbReference>
<evidence type="ECO:0000256" key="8">
    <source>
        <dbReference type="ARBA" id="ARBA00022840"/>
    </source>
</evidence>
<evidence type="ECO:0000259" key="11">
    <source>
        <dbReference type="Pfam" id="PF17927"/>
    </source>
</evidence>
<reference evidence="12 13" key="1">
    <citation type="submission" date="2024-02" db="EMBL/GenBank/DDBJ databases">
        <authorList>
            <person name="Vignale AGUSTIN F."/>
            <person name="Sosa J E."/>
            <person name="Modenutti C."/>
        </authorList>
    </citation>
    <scope>NUCLEOTIDE SEQUENCE [LARGE SCALE GENOMIC DNA]</scope>
</reference>
<evidence type="ECO:0000256" key="1">
    <source>
        <dbReference type="ARBA" id="ARBA00001946"/>
    </source>
</evidence>
<evidence type="ECO:0000256" key="6">
    <source>
        <dbReference type="ARBA" id="ARBA00022741"/>
    </source>
</evidence>
<dbReference type="PANTHER" id="PTHR14217">
    <property type="entry name" value="INOSITOL-TETRAKISPHOSPHATE 1-KINASE"/>
    <property type="match status" value="1"/>
</dbReference>
<dbReference type="InterPro" id="IPR041429">
    <property type="entry name" value="ITPK1_N"/>
</dbReference>
<dbReference type="GO" id="GO:0052726">
    <property type="term" value="F:inositol-1,3,4-trisphosphate 5-kinase activity"/>
    <property type="evidence" value="ECO:0007669"/>
    <property type="project" value="UniProtKB-ARBA"/>
</dbReference>
<dbReference type="Pfam" id="PF17927">
    <property type="entry name" value="Ins134_P3_kin_N"/>
    <property type="match status" value="1"/>
</dbReference>
<keyword evidence="5" id="KW-0479">Metal-binding</keyword>
<keyword evidence="6" id="KW-0547">Nucleotide-binding</keyword>
<evidence type="ECO:0000313" key="12">
    <source>
        <dbReference type="EMBL" id="CAK9137929.1"/>
    </source>
</evidence>
<dbReference type="GO" id="GO:0046872">
    <property type="term" value="F:metal ion binding"/>
    <property type="evidence" value="ECO:0007669"/>
    <property type="project" value="UniProtKB-KW"/>
</dbReference>
<organism evidence="12 13">
    <name type="scientific">Ilex paraguariensis</name>
    <name type="common">yerba mate</name>
    <dbReference type="NCBI Taxonomy" id="185542"/>
    <lineage>
        <taxon>Eukaryota</taxon>
        <taxon>Viridiplantae</taxon>
        <taxon>Streptophyta</taxon>
        <taxon>Embryophyta</taxon>
        <taxon>Tracheophyta</taxon>
        <taxon>Spermatophyta</taxon>
        <taxon>Magnoliopsida</taxon>
        <taxon>eudicotyledons</taxon>
        <taxon>Gunneridae</taxon>
        <taxon>Pentapetalae</taxon>
        <taxon>asterids</taxon>
        <taxon>campanulids</taxon>
        <taxon>Aquifoliales</taxon>
        <taxon>Aquifoliaceae</taxon>
        <taxon>Ilex</taxon>
    </lineage>
</organism>
<name>A0ABC8QYX5_9AQUA</name>
<dbReference type="InterPro" id="IPR008656">
    <property type="entry name" value="Inositol_tetrakis-P_1-kinase"/>
</dbReference>
<evidence type="ECO:0008006" key="14">
    <source>
        <dbReference type="Google" id="ProtNLM"/>
    </source>
</evidence>